<dbReference type="InterPro" id="IPR001932">
    <property type="entry name" value="PPM-type_phosphatase-like_dom"/>
</dbReference>
<dbReference type="InterPro" id="IPR015655">
    <property type="entry name" value="PP2C"/>
</dbReference>
<evidence type="ECO:0000256" key="1">
    <source>
        <dbReference type="SAM" id="MobiDB-lite"/>
    </source>
</evidence>
<organism evidence="3 4">
    <name type="scientific">Candidatus Ruthenibacterium avium</name>
    <dbReference type="NCBI Taxonomy" id="2838751"/>
    <lineage>
        <taxon>Bacteria</taxon>
        <taxon>Bacillati</taxon>
        <taxon>Bacillota</taxon>
        <taxon>Clostridia</taxon>
        <taxon>Eubacteriales</taxon>
        <taxon>Oscillospiraceae</taxon>
        <taxon>Ruthenibacterium</taxon>
    </lineage>
</organism>
<evidence type="ECO:0000259" key="2">
    <source>
        <dbReference type="PROSITE" id="PS51746"/>
    </source>
</evidence>
<feature type="region of interest" description="Disordered" evidence="1">
    <location>
        <begin position="1"/>
        <end position="22"/>
    </location>
</feature>
<comment type="caution">
    <text evidence="3">The sequence shown here is derived from an EMBL/GenBank/DDBJ whole genome shotgun (WGS) entry which is preliminary data.</text>
</comment>
<reference evidence="3" key="2">
    <citation type="submission" date="2021-04" db="EMBL/GenBank/DDBJ databases">
        <authorList>
            <person name="Gilroy R."/>
        </authorList>
    </citation>
    <scope>NUCLEOTIDE SEQUENCE</scope>
    <source>
        <strain evidence="3">ChiBcec8-14828</strain>
    </source>
</reference>
<protein>
    <submittedName>
        <fullName evidence="3">Stp1/IreP family PP2C-type Ser/Thr phosphatase</fullName>
    </submittedName>
</protein>
<sequence>MKLVAKTDIGNQRTENQDSYRAGRMPGGTVWAVVCDGMGGARGGKLASSMASAGMEEAFRAGITAVRSSADAAAFLRAAINYTNAAVYNKSQTTPAARGMGTTVVCAIVKSNAVQYAHVGDSRIYLFHKKALFQLTKDHSMVQELIEQGTITEEESYSHPQKNLITRALGVAEEVTPDCGEVALSDGDILLLCTDGLSNYVTADEIVDVLEHVPFYQTADALVEKALQAGGLDNITVLLVGVEQPEEEKNG</sequence>
<feature type="compositionally biased region" description="Polar residues" evidence="1">
    <location>
        <begin position="9"/>
        <end position="19"/>
    </location>
</feature>
<dbReference type="PANTHER" id="PTHR13832:SF860">
    <property type="entry name" value="PROTEIN PHOSPHATASE PHPP"/>
    <property type="match status" value="1"/>
</dbReference>
<feature type="domain" description="PPM-type phosphatase" evidence="2">
    <location>
        <begin position="2"/>
        <end position="242"/>
    </location>
</feature>
<dbReference type="GO" id="GO:0004722">
    <property type="term" value="F:protein serine/threonine phosphatase activity"/>
    <property type="evidence" value="ECO:0007669"/>
    <property type="project" value="InterPro"/>
</dbReference>
<dbReference type="Proteomes" id="UP000824209">
    <property type="component" value="Unassembled WGS sequence"/>
</dbReference>
<dbReference type="InterPro" id="IPR036457">
    <property type="entry name" value="PPM-type-like_dom_sf"/>
</dbReference>
<dbReference type="PANTHER" id="PTHR13832">
    <property type="entry name" value="PROTEIN PHOSPHATASE 2C"/>
    <property type="match status" value="1"/>
</dbReference>
<dbReference type="PROSITE" id="PS51746">
    <property type="entry name" value="PPM_2"/>
    <property type="match status" value="1"/>
</dbReference>
<dbReference type="Pfam" id="PF13672">
    <property type="entry name" value="PP2C_2"/>
    <property type="match status" value="1"/>
</dbReference>
<accession>A0A9D2M3J5</accession>
<dbReference type="CDD" id="cd00143">
    <property type="entry name" value="PP2Cc"/>
    <property type="match status" value="1"/>
</dbReference>
<dbReference type="EMBL" id="DWYA01000071">
    <property type="protein sequence ID" value="HJB40377.1"/>
    <property type="molecule type" value="Genomic_DNA"/>
</dbReference>
<dbReference type="Gene3D" id="3.60.40.10">
    <property type="entry name" value="PPM-type phosphatase domain"/>
    <property type="match status" value="1"/>
</dbReference>
<evidence type="ECO:0000313" key="4">
    <source>
        <dbReference type="Proteomes" id="UP000824209"/>
    </source>
</evidence>
<evidence type="ECO:0000313" key="3">
    <source>
        <dbReference type="EMBL" id="HJB40377.1"/>
    </source>
</evidence>
<dbReference type="SMART" id="SM00332">
    <property type="entry name" value="PP2Cc"/>
    <property type="match status" value="1"/>
</dbReference>
<name>A0A9D2M3J5_9FIRM</name>
<dbReference type="NCBIfam" id="NF033484">
    <property type="entry name" value="Stp1_PP2C_phos"/>
    <property type="match status" value="1"/>
</dbReference>
<dbReference type="SMART" id="SM00331">
    <property type="entry name" value="PP2C_SIG"/>
    <property type="match status" value="1"/>
</dbReference>
<dbReference type="SUPFAM" id="SSF81606">
    <property type="entry name" value="PP2C-like"/>
    <property type="match status" value="1"/>
</dbReference>
<dbReference type="AlphaFoldDB" id="A0A9D2M3J5"/>
<proteinExistence type="predicted"/>
<gene>
    <name evidence="3" type="ORF">H9943_08280</name>
</gene>
<reference evidence="3" key="1">
    <citation type="journal article" date="2021" name="PeerJ">
        <title>Extensive microbial diversity within the chicken gut microbiome revealed by metagenomics and culture.</title>
        <authorList>
            <person name="Gilroy R."/>
            <person name="Ravi A."/>
            <person name="Getino M."/>
            <person name="Pursley I."/>
            <person name="Horton D.L."/>
            <person name="Alikhan N.F."/>
            <person name="Baker D."/>
            <person name="Gharbi K."/>
            <person name="Hall N."/>
            <person name="Watson M."/>
            <person name="Adriaenssens E.M."/>
            <person name="Foster-Nyarko E."/>
            <person name="Jarju S."/>
            <person name="Secka A."/>
            <person name="Antonio M."/>
            <person name="Oren A."/>
            <person name="Chaudhuri R.R."/>
            <person name="La Ragione R."/>
            <person name="Hildebrand F."/>
            <person name="Pallen M.J."/>
        </authorList>
    </citation>
    <scope>NUCLEOTIDE SEQUENCE</scope>
    <source>
        <strain evidence="3">ChiBcec8-14828</strain>
    </source>
</reference>